<evidence type="ECO:0000256" key="4">
    <source>
        <dbReference type="ARBA" id="ARBA00022771"/>
    </source>
</evidence>
<feature type="transmembrane region" description="Helical" evidence="12">
    <location>
        <begin position="147"/>
        <end position="169"/>
    </location>
</feature>
<evidence type="ECO:0000259" key="13">
    <source>
        <dbReference type="PROSITE" id="PS51292"/>
    </source>
</evidence>
<dbReference type="EMBL" id="GEDC01015605">
    <property type="protein sequence ID" value="JAS21693.1"/>
    <property type="molecule type" value="Transcribed_RNA"/>
</dbReference>
<dbReference type="CDD" id="cd16701">
    <property type="entry name" value="RING_CH-C4HC3_MARCH5"/>
    <property type="match status" value="1"/>
</dbReference>
<sequence>MNLYAAFELEAMRTRVARRPSDEFKRSCWVCFASDEDEPSFPWVQPCNCKGTTKWVHQYCLQRWVDEKQKGNLTKKISCPQCNMDYMIVFPGMGFLVRLLDSIDFAIYKVCPFFAAGMVIGAIYWTAATYGAVTLMQVYGHKEAVKAMQGVDVLVLLVGLPMIPIVLILGKMIKWEDALLGFVRRHSQKIPILRHVLPSQVQVGYRSQTTLPPLTNSVSATRVFCSALLLPTVATICGKVFFDHLPSNLQKTCMGGLAFLAVKGLLKIYHKQQEYIRRSQRKILDYIPNNGNAPPDPPQ</sequence>
<keyword evidence="2 12" id="KW-0812">Transmembrane</keyword>
<name>A0A1B6D7M9_9HEMI</name>
<evidence type="ECO:0000256" key="1">
    <source>
        <dbReference type="ARBA" id="ARBA00004141"/>
    </source>
</evidence>
<evidence type="ECO:0000256" key="8">
    <source>
        <dbReference type="ARBA" id="ARBA00040151"/>
    </source>
</evidence>
<keyword evidence="6 12" id="KW-1133">Transmembrane helix</keyword>
<dbReference type="PROSITE" id="PS51292">
    <property type="entry name" value="ZF_RING_CH"/>
    <property type="match status" value="1"/>
</dbReference>
<comment type="subcellular location">
    <subcellularLocation>
        <location evidence="1">Membrane</location>
        <topology evidence="1">Multi-pass membrane protein</topology>
    </subcellularLocation>
</comment>
<evidence type="ECO:0000256" key="9">
    <source>
        <dbReference type="ARBA" id="ARBA00043044"/>
    </source>
</evidence>
<evidence type="ECO:0000313" key="15">
    <source>
        <dbReference type="EMBL" id="JAS29495.1"/>
    </source>
</evidence>
<protein>
    <recommendedName>
        <fullName evidence="8">E3 ubiquitin-protein ligase MARCHF5</fullName>
    </recommendedName>
    <alternativeName>
        <fullName evidence="10">Membrane-associated RING finger protein 5</fullName>
    </alternativeName>
    <alternativeName>
        <fullName evidence="9">Membrane-associated RING-CH protein V</fullName>
    </alternativeName>
    <alternativeName>
        <fullName evidence="11">RING-type E3 ubiquitin transferase MARCHF5</fullName>
    </alternativeName>
</protein>
<evidence type="ECO:0000256" key="10">
    <source>
        <dbReference type="ARBA" id="ARBA00043185"/>
    </source>
</evidence>
<organism evidence="14">
    <name type="scientific">Clastoptera arizonana</name>
    <name type="common">Arizona spittle bug</name>
    <dbReference type="NCBI Taxonomy" id="38151"/>
    <lineage>
        <taxon>Eukaryota</taxon>
        <taxon>Metazoa</taxon>
        <taxon>Ecdysozoa</taxon>
        <taxon>Arthropoda</taxon>
        <taxon>Hexapoda</taxon>
        <taxon>Insecta</taxon>
        <taxon>Pterygota</taxon>
        <taxon>Neoptera</taxon>
        <taxon>Paraneoptera</taxon>
        <taxon>Hemiptera</taxon>
        <taxon>Auchenorrhyncha</taxon>
        <taxon>Cercopoidea</taxon>
        <taxon>Clastopteridae</taxon>
        <taxon>Clastoptera</taxon>
    </lineage>
</organism>
<dbReference type="PANTHER" id="PTHR46283">
    <property type="entry name" value="E3 UBIQUITIN-PROTEIN LIGASE MARCH5"/>
    <property type="match status" value="1"/>
</dbReference>
<reference evidence="14" key="1">
    <citation type="submission" date="2015-12" db="EMBL/GenBank/DDBJ databases">
        <title>De novo transcriptome assembly of four potential Pierce s Disease insect vectors from Arizona vineyards.</title>
        <authorList>
            <person name="Tassone E.E."/>
        </authorList>
    </citation>
    <scope>NUCLEOTIDE SEQUENCE</scope>
</reference>
<evidence type="ECO:0000256" key="5">
    <source>
        <dbReference type="ARBA" id="ARBA00022833"/>
    </source>
</evidence>
<evidence type="ECO:0000256" key="2">
    <source>
        <dbReference type="ARBA" id="ARBA00022692"/>
    </source>
</evidence>
<gene>
    <name evidence="14" type="ORF">g.9351</name>
    <name evidence="15" type="ORF">g.9352</name>
</gene>
<dbReference type="SUPFAM" id="SSF57850">
    <property type="entry name" value="RING/U-box"/>
    <property type="match status" value="1"/>
</dbReference>
<dbReference type="InterPro" id="IPR013083">
    <property type="entry name" value="Znf_RING/FYVE/PHD"/>
</dbReference>
<feature type="transmembrane region" description="Helical" evidence="12">
    <location>
        <begin position="106"/>
        <end position="127"/>
    </location>
</feature>
<evidence type="ECO:0000256" key="7">
    <source>
        <dbReference type="ARBA" id="ARBA00023136"/>
    </source>
</evidence>
<evidence type="ECO:0000256" key="6">
    <source>
        <dbReference type="ARBA" id="ARBA00022989"/>
    </source>
</evidence>
<dbReference type="GO" id="GO:0016020">
    <property type="term" value="C:membrane"/>
    <property type="evidence" value="ECO:0007669"/>
    <property type="project" value="UniProtKB-SubCell"/>
</dbReference>
<dbReference type="EMBL" id="GEDC01007803">
    <property type="protein sequence ID" value="JAS29495.1"/>
    <property type="molecule type" value="Transcribed_RNA"/>
</dbReference>
<accession>A0A1B6D7M9</accession>
<dbReference type="Pfam" id="PF12906">
    <property type="entry name" value="RINGv"/>
    <property type="match status" value="1"/>
</dbReference>
<keyword evidence="4" id="KW-0863">Zinc-finger</keyword>
<evidence type="ECO:0000313" key="14">
    <source>
        <dbReference type="EMBL" id="JAS21693.1"/>
    </source>
</evidence>
<dbReference type="Gene3D" id="3.30.40.10">
    <property type="entry name" value="Zinc/RING finger domain, C3HC4 (zinc finger)"/>
    <property type="match status" value="1"/>
</dbReference>
<dbReference type="InterPro" id="IPR011016">
    <property type="entry name" value="Znf_RING-CH"/>
</dbReference>
<proteinExistence type="predicted"/>
<feature type="domain" description="RING-CH-type" evidence="13">
    <location>
        <begin position="20"/>
        <end position="89"/>
    </location>
</feature>
<dbReference type="AlphaFoldDB" id="A0A1B6D7M9"/>
<dbReference type="SMART" id="SM00744">
    <property type="entry name" value="RINGv"/>
    <property type="match status" value="1"/>
</dbReference>
<keyword evidence="5" id="KW-0862">Zinc</keyword>
<dbReference type="GO" id="GO:0008270">
    <property type="term" value="F:zinc ion binding"/>
    <property type="evidence" value="ECO:0007669"/>
    <property type="project" value="UniProtKB-KW"/>
</dbReference>
<keyword evidence="7 12" id="KW-0472">Membrane</keyword>
<evidence type="ECO:0000256" key="11">
    <source>
        <dbReference type="ARBA" id="ARBA00043231"/>
    </source>
</evidence>
<evidence type="ECO:0000256" key="12">
    <source>
        <dbReference type="SAM" id="Phobius"/>
    </source>
</evidence>
<evidence type="ECO:0000256" key="3">
    <source>
        <dbReference type="ARBA" id="ARBA00022723"/>
    </source>
</evidence>
<keyword evidence="3" id="KW-0479">Metal-binding</keyword>